<name>A0A4C1TU43_EUMVA</name>
<proteinExistence type="predicted"/>
<evidence type="ECO:0000313" key="2">
    <source>
        <dbReference type="Proteomes" id="UP000299102"/>
    </source>
</evidence>
<accession>A0A4C1TU43</accession>
<dbReference type="AlphaFoldDB" id="A0A4C1TU43"/>
<evidence type="ECO:0000313" key="1">
    <source>
        <dbReference type="EMBL" id="GBP17527.1"/>
    </source>
</evidence>
<dbReference type="EMBL" id="BGZK01000088">
    <property type="protein sequence ID" value="GBP17527.1"/>
    <property type="molecule type" value="Genomic_DNA"/>
</dbReference>
<dbReference type="Proteomes" id="UP000299102">
    <property type="component" value="Unassembled WGS sequence"/>
</dbReference>
<sequence length="185" mass="20030">MVLEVCPWVAITTYSLVAPLELQVSRGGSHHLLSGGSSGVTSVHGWRSPPTLWWLLWSYKCPGVAVTTYSLVAPLELQVSMGGDHHLLSGGSSGVKSVQGWLLWSYKCPWVAITTYSLVAPLKLQVSRGGSHHLLSGGSSGVTSVHGWRSPPTLWWLLWRYKCPGVAVTTYTLVAPMLVYPSTMS</sequence>
<reference evidence="1 2" key="1">
    <citation type="journal article" date="2019" name="Commun. Biol.">
        <title>The bagworm genome reveals a unique fibroin gene that provides high tensile strength.</title>
        <authorList>
            <person name="Kono N."/>
            <person name="Nakamura H."/>
            <person name="Ohtoshi R."/>
            <person name="Tomita M."/>
            <person name="Numata K."/>
            <person name="Arakawa K."/>
        </authorList>
    </citation>
    <scope>NUCLEOTIDE SEQUENCE [LARGE SCALE GENOMIC DNA]</scope>
</reference>
<gene>
    <name evidence="1" type="ORF">EVAR_12240_1</name>
</gene>
<organism evidence="1 2">
    <name type="scientific">Eumeta variegata</name>
    <name type="common">Bagworm moth</name>
    <name type="synonym">Eumeta japonica</name>
    <dbReference type="NCBI Taxonomy" id="151549"/>
    <lineage>
        <taxon>Eukaryota</taxon>
        <taxon>Metazoa</taxon>
        <taxon>Ecdysozoa</taxon>
        <taxon>Arthropoda</taxon>
        <taxon>Hexapoda</taxon>
        <taxon>Insecta</taxon>
        <taxon>Pterygota</taxon>
        <taxon>Neoptera</taxon>
        <taxon>Endopterygota</taxon>
        <taxon>Lepidoptera</taxon>
        <taxon>Glossata</taxon>
        <taxon>Ditrysia</taxon>
        <taxon>Tineoidea</taxon>
        <taxon>Psychidae</taxon>
        <taxon>Oiketicinae</taxon>
        <taxon>Eumeta</taxon>
    </lineage>
</organism>
<keyword evidence="2" id="KW-1185">Reference proteome</keyword>
<comment type="caution">
    <text evidence="1">The sequence shown here is derived from an EMBL/GenBank/DDBJ whole genome shotgun (WGS) entry which is preliminary data.</text>
</comment>
<protein>
    <submittedName>
        <fullName evidence="1">Uncharacterized protein</fullName>
    </submittedName>
</protein>